<proteinExistence type="predicted"/>
<gene>
    <name evidence="1" type="ORF">C9994_03860</name>
</gene>
<comment type="caution">
    <text evidence="1">The sequence shown here is derived from an EMBL/GenBank/DDBJ whole genome shotgun (WGS) entry which is preliminary data.</text>
</comment>
<reference evidence="1 2" key="1">
    <citation type="submission" date="2018-03" db="EMBL/GenBank/DDBJ databases">
        <title>Cross-interface Injection: A General Nanoliter Liquid Handling Method Applied to Single Cells Genome Amplification Automated Nanoliter Liquid Handling Applied to Single Cell Multiple Displacement Amplification.</title>
        <authorList>
            <person name="Yun J."/>
            <person name="Xu P."/>
            <person name="Xu J."/>
            <person name="Dai X."/>
            <person name="Wang Y."/>
            <person name="Zheng X."/>
            <person name="Cao C."/>
            <person name="Yi Q."/>
            <person name="Zhu Y."/>
            <person name="Wang L."/>
            <person name="Dong Z."/>
            <person name="Huang Y."/>
            <person name="Huang L."/>
            <person name="Du W."/>
        </authorList>
    </citation>
    <scope>NUCLEOTIDE SEQUENCE [LARGE SCALE GENOMIC DNA]</scope>
    <source>
        <strain evidence="1 2">Z-D1-2</strain>
    </source>
</reference>
<dbReference type="AlphaFoldDB" id="A0A2T4DTQ3"/>
<organism evidence="1 2">
    <name type="scientific">Marivirga lumbricoides</name>
    <dbReference type="NCBI Taxonomy" id="1046115"/>
    <lineage>
        <taxon>Bacteria</taxon>
        <taxon>Pseudomonadati</taxon>
        <taxon>Bacteroidota</taxon>
        <taxon>Cytophagia</taxon>
        <taxon>Cytophagales</taxon>
        <taxon>Marivirgaceae</taxon>
        <taxon>Marivirga</taxon>
    </lineage>
</organism>
<dbReference type="PROSITE" id="PS51257">
    <property type="entry name" value="PROKAR_LIPOPROTEIN"/>
    <property type="match status" value="1"/>
</dbReference>
<name>A0A2T4DTQ3_9BACT</name>
<protein>
    <submittedName>
        <fullName evidence="1">Uncharacterized protein</fullName>
    </submittedName>
</protein>
<dbReference type="EMBL" id="PYVU01000021">
    <property type="protein sequence ID" value="PTB97195.1"/>
    <property type="molecule type" value="Genomic_DNA"/>
</dbReference>
<sequence length="376" mass="43414">MKIVLRSVLIILTASITSCKPEMVDFRPIYEIEIFESNNNQPTDIIQTEEGVLVTGWEFKNGVNSIILKLDRNGNIIDSIKTNDDKNSRLTKLIKGSNSQTYWIGFKENGALWIKLLDKELNLKTEKIYESLKYFNYYSQFNCFMDSEDNIEVQVEYNNIFYAIKIDSKLNFLEMESYELLEKFGDGTYQLVDNNDLKHPCFSNYGKNTLLASILTTKEQGLDSIHSTKKEFYPSIIRYLDNNKFLIAGTHRVNDSRGNWRLDLLNNNKPTSILLFDRPGHDHITDVSVFKNHFVLAGAFENENYEEKLDKENPLSFMDFMSGSGLIVVNLKGKVIGSYNGKIKYGKYKKILITNDIVTLIGQKDQKWFIEAVKIE</sequence>
<accession>A0A2T4DTQ3</accession>
<evidence type="ECO:0000313" key="2">
    <source>
        <dbReference type="Proteomes" id="UP000240608"/>
    </source>
</evidence>
<evidence type="ECO:0000313" key="1">
    <source>
        <dbReference type="EMBL" id="PTB97195.1"/>
    </source>
</evidence>
<dbReference type="Proteomes" id="UP000240608">
    <property type="component" value="Unassembled WGS sequence"/>
</dbReference>